<dbReference type="InterPro" id="IPR051681">
    <property type="entry name" value="Ser/Thr_Kinases-Pseudokinases"/>
</dbReference>
<dbReference type="OMA" id="ALPHWIR"/>
<keyword evidence="2" id="KW-0418">Kinase</keyword>
<reference evidence="2 3" key="1">
    <citation type="submission" date="2012-04" db="EMBL/GenBank/DDBJ databases">
        <title>The Genome Sequence of Saprolegnia declina VS20.</title>
        <authorList>
            <consortium name="The Broad Institute Genome Sequencing Platform"/>
            <person name="Russ C."/>
            <person name="Nusbaum C."/>
            <person name="Tyler B."/>
            <person name="van West P."/>
            <person name="Dieguez-Uribeondo J."/>
            <person name="de Bruijn I."/>
            <person name="Tripathy S."/>
            <person name="Jiang R."/>
            <person name="Young S.K."/>
            <person name="Zeng Q."/>
            <person name="Gargeya S."/>
            <person name="Fitzgerald M."/>
            <person name="Haas B."/>
            <person name="Abouelleil A."/>
            <person name="Alvarado L."/>
            <person name="Arachchi H.M."/>
            <person name="Berlin A."/>
            <person name="Chapman S.B."/>
            <person name="Goldberg J."/>
            <person name="Griggs A."/>
            <person name="Gujja S."/>
            <person name="Hansen M."/>
            <person name="Howarth C."/>
            <person name="Imamovic A."/>
            <person name="Larimer J."/>
            <person name="McCowen C."/>
            <person name="Montmayeur A."/>
            <person name="Murphy C."/>
            <person name="Neiman D."/>
            <person name="Pearson M."/>
            <person name="Priest M."/>
            <person name="Roberts A."/>
            <person name="Saif S."/>
            <person name="Shea T."/>
            <person name="Sisk P."/>
            <person name="Sykes S."/>
            <person name="Wortman J."/>
            <person name="Nusbaum C."/>
            <person name="Birren B."/>
        </authorList>
    </citation>
    <scope>NUCLEOTIDE SEQUENCE [LARGE SCALE GENOMIC DNA]</scope>
    <source>
        <strain evidence="2 3">VS20</strain>
    </source>
</reference>
<dbReference type="InterPro" id="IPR000719">
    <property type="entry name" value="Prot_kinase_dom"/>
</dbReference>
<accession>T0SBG0</accession>
<dbReference type="PROSITE" id="PS50011">
    <property type="entry name" value="PROTEIN_KINASE_DOM"/>
    <property type="match status" value="2"/>
</dbReference>
<dbReference type="InterPro" id="IPR008271">
    <property type="entry name" value="Ser/Thr_kinase_AS"/>
</dbReference>
<keyword evidence="3" id="KW-1185">Reference proteome</keyword>
<dbReference type="Proteomes" id="UP000030762">
    <property type="component" value="Unassembled WGS sequence"/>
</dbReference>
<evidence type="ECO:0000313" key="3">
    <source>
        <dbReference type="Proteomes" id="UP000030762"/>
    </source>
</evidence>
<dbReference type="GeneID" id="19943473"/>
<feature type="domain" description="Protein kinase" evidence="1">
    <location>
        <begin position="1"/>
        <end position="236"/>
    </location>
</feature>
<dbReference type="Pfam" id="PF07714">
    <property type="entry name" value="PK_Tyr_Ser-Thr"/>
    <property type="match status" value="1"/>
</dbReference>
<dbReference type="InParanoid" id="T0SBG0"/>
<evidence type="ECO:0000259" key="1">
    <source>
        <dbReference type="PROSITE" id="PS50011"/>
    </source>
</evidence>
<dbReference type="GO" id="GO:0005524">
    <property type="term" value="F:ATP binding"/>
    <property type="evidence" value="ECO:0007669"/>
    <property type="project" value="InterPro"/>
</dbReference>
<dbReference type="eggNOG" id="KOG0192">
    <property type="taxonomic scope" value="Eukaryota"/>
</dbReference>
<name>T0SBG0_SAPDV</name>
<dbReference type="InterPro" id="IPR011009">
    <property type="entry name" value="Kinase-like_dom_sf"/>
</dbReference>
<dbReference type="EMBL" id="JH767137">
    <property type="protein sequence ID" value="EQC40092.1"/>
    <property type="molecule type" value="Genomic_DNA"/>
</dbReference>
<dbReference type="AlphaFoldDB" id="T0SBG0"/>
<dbReference type="SUPFAM" id="SSF56112">
    <property type="entry name" value="Protein kinase-like (PK-like)"/>
    <property type="match status" value="2"/>
</dbReference>
<organism evidence="2 3">
    <name type="scientific">Saprolegnia diclina (strain VS20)</name>
    <dbReference type="NCBI Taxonomy" id="1156394"/>
    <lineage>
        <taxon>Eukaryota</taxon>
        <taxon>Sar</taxon>
        <taxon>Stramenopiles</taxon>
        <taxon>Oomycota</taxon>
        <taxon>Saprolegniomycetes</taxon>
        <taxon>Saprolegniales</taxon>
        <taxon>Saprolegniaceae</taxon>
        <taxon>Saprolegnia</taxon>
    </lineage>
</organism>
<dbReference type="InterPro" id="IPR001245">
    <property type="entry name" value="Ser-Thr/Tyr_kinase_cat_dom"/>
</dbReference>
<dbReference type="Gene3D" id="1.10.510.10">
    <property type="entry name" value="Transferase(Phosphotransferase) domain 1"/>
    <property type="match status" value="2"/>
</dbReference>
<sequence length="536" mass="59943">MGYTADEAGYAADEEFTQHIARVLKAQSDVYTPRVLGHAIVNSDKIACAAFGEVQETVPCLVVDRDGLRSLHDVIASQWLLGDPQLWKRKITIARAILLGLLDFIARDVRHVDVTAHNVFLKPDLETPQFANVGRQSKSPDGVFTWYPPELLPDGVGLTPTTDVFAFGTLLYEITTNREPLRDEDRELALQTLHDQRGASGGCPTDLVQLIRDSLRQLPAERPSLEDVLERLDGLLVPTLPTADAALIEFVDGHVPLGQGAFGVVRLCRYKGMECAHKQLCRPTNCTDRQYSTIVRKCYQEMEVLSSLDPKYVPRFIGCIAPEHPDQPPAYLMEVVPGNDLSKELWQIKQQATFPWQERCKIALKIIKAIEYLHKWRIEHLDLKSSNIMLTPENEIRIVDLGESVHTADPNSYNEVAGVGTYQWMAPEILAGRTVHATKADIYSFGIILSEIAMLVQPYSDMGFANEFVLKKNVESGVRPTMDPALPHWIRDLATKCWHAKPEDRPSAKDVHAYLEDVLAQDRCASTSPPLGTFFG</sequence>
<keyword evidence="2" id="KW-0808">Transferase</keyword>
<gene>
    <name evidence="2" type="ORF">SDRG_02746</name>
</gene>
<dbReference type="RefSeq" id="XP_008606566.1">
    <property type="nucleotide sequence ID" value="XM_008608344.1"/>
</dbReference>
<dbReference type="PROSITE" id="PS00108">
    <property type="entry name" value="PROTEIN_KINASE_ST"/>
    <property type="match status" value="1"/>
</dbReference>
<dbReference type="PANTHER" id="PTHR44329">
    <property type="entry name" value="SERINE/THREONINE-PROTEIN KINASE TNNI3K-RELATED"/>
    <property type="match status" value="1"/>
</dbReference>
<evidence type="ECO:0000313" key="2">
    <source>
        <dbReference type="EMBL" id="EQC40092.1"/>
    </source>
</evidence>
<protein>
    <submittedName>
        <fullName evidence="2">TKL protein kinase</fullName>
    </submittedName>
</protein>
<dbReference type="SMART" id="SM00220">
    <property type="entry name" value="S_TKc"/>
    <property type="match status" value="1"/>
</dbReference>
<proteinExistence type="predicted"/>
<dbReference type="GO" id="GO:0004674">
    <property type="term" value="F:protein serine/threonine kinase activity"/>
    <property type="evidence" value="ECO:0007669"/>
    <property type="project" value="TreeGrafter"/>
</dbReference>
<dbReference type="Pfam" id="PF00069">
    <property type="entry name" value="Pkinase"/>
    <property type="match status" value="1"/>
</dbReference>
<dbReference type="VEuPathDB" id="FungiDB:SDRG_02746"/>
<feature type="domain" description="Protein kinase" evidence="1">
    <location>
        <begin position="251"/>
        <end position="515"/>
    </location>
</feature>
<dbReference type="OrthoDB" id="114536at2759"/>
<dbReference type="STRING" id="1156394.T0SBG0"/>